<protein>
    <submittedName>
        <fullName evidence="1">Uncharacterized protein</fullName>
    </submittedName>
</protein>
<gene>
    <name evidence="1" type="ORF">CFC21_104369</name>
</gene>
<dbReference type="EMBL" id="CM022230">
    <property type="protein sequence ID" value="KAF7103381.1"/>
    <property type="molecule type" value="Genomic_DNA"/>
</dbReference>
<feature type="non-terminal residue" evidence="1">
    <location>
        <position position="28"/>
    </location>
</feature>
<comment type="caution">
    <text evidence="1">The sequence shown here is derived from an EMBL/GenBank/DDBJ whole genome shotgun (WGS) entry which is preliminary data.</text>
</comment>
<sequence>DGDNDPLPAASTDWCVRARRSALRSIEA</sequence>
<name>A0A9R1M9S2_WHEAT</name>
<feature type="non-terminal residue" evidence="1">
    <location>
        <position position="1"/>
    </location>
</feature>
<dbReference type="AlphaFoldDB" id="A0A9R1M9S2"/>
<organism evidence="1">
    <name type="scientific">Triticum aestivum</name>
    <name type="common">Wheat</name>
    <dbReference type="NCBI Taxonomy" id="4565"/>
    <lineage>
        <taxon>Eukaryota</taxon>
        <taxon>Viridiplantae</taxon>
        <taxon>Streptophyta</taxon>
        <taxon>Embryophyta</taxon>
        <taxon>Tracheophyta</taxon>
        <taxon>Spermatophyta</taxon>
        <taxon>Magnoliopsida</taxon>
        <taxon>Liliopsida</taxon>
        <taxon>Poales</taxon>
        <taxon>Poaceae</taxon>
        <taxon>BOP clade</taxon>
        <taxon>Pooideae</taxon>
        <taxon>Triticodae</taxon>
        <taxon>Triticeae</taxon>
        <taxon>Triticinae</taxon>
        <taxon>Triticum</taxon>
    </lineage>
</organism>
<reference evidence="1" key="1">
    <citation type="journal article" date="2017" name="Gigascience">
        <title>The first near-complete assembly of the hexaploid bread wheat genome, Triticum aestivum.</title>
        <authorList>
            <person name="Zimin A.V."/>
            <person name="Puiu D."/>
            <person name="Hall R."/>
            <person name="Kingan S."/>
            <person name="Clavijo B.J."/>
            <person name="Salzberg S.L."/>
        </authorList>
    </citation>
    <scope>NUCLEOTIDE SEQUENCE</scope>
    <source>
        <tissue evidence="1">Leaf</tissue>
    </source>
</reference>
<accession>A0A9R1M9S2</accession>
<evidence type="ECO:0000313" key="1">
    <source>
        <dbReference type="EMBL" id="KAF7103381.1"/>
    </source>
</evidence>
<dbReference type="Proteomes" id="UP000815260">
    <property type="component" value="Chromosome 7B"/>
</dbReference>
<reference evidence="1" key="2">
    <citation type="submission" date="2020-03" db="EMBL/GenBank/DDBJ databases">
        <title>The second near-complete assembly of the hexaploid bread wheat (Triticum aestivum) genome.</title>
        <authorList>
            <person name="Zimin A.V."/>
            <person name="Puiu D."/>
            <person name="Shumante A."/>
            <person name="Alonge M."/>
            <person name="Salzberg S.L."/>
        </authorList>
    </citation>
    <scope>NUCLEOTIDE SEQUENCE</scope>
    <source>
        <tissue evidence="1">Leaf</tissue>
    </source>
</reference>
<proteinExistence type="predicted"/>